<gene>
    <name evidence="1" type="ORF">HMPREF9193_00165</name>
</gene>
<dbReference type="EMBL" id="AWVH01000005">
    <property type="protein sequence ID" value="ERJ94196.1"/>
    <property type="molecule type" value="Genomic_DNA"/>
</dbReference>
<evidence type="ECO:0000313" key="2">
    <source>
        <dbReference type="Proteomes" id="UP000016649"/>
    </source>
</evidence>
<protein>
    <recommendedName>
        <fullName evidence="3">DUF327 domain-containing protein</fullName>
    </recommendedName>
</protein>
<reference evidence="1 2" key="1">
    <citation type="submission" date="2013-08" db="EMBL/GenBank/DDBJ databases">
        <authorList>
            <person name="Weinstock G."/>
            <person name="Sodergren E."/>
            <person name="Wylie T."/>
            <person name="Fulton L."/>
            <person name="Fulton R."/>
            <person name="Fronick C."/>
            <person name="O'Laughlin M."/>
            <person name="Godfrey J."/>
            <person name="Miner T."/>
            <person name="Herter B."/>
            <person name="Appelbaum E."/>
            <person name="Cordes M."/>
            <person name="Lek S."/>
            <person name="Wollam A."/>
            <person name="Pepin K.H."/>
            <person name="Palsikar V.B."/>
            <person name="Mitreva M."/>
            <person name="Wilson R.K."/>
        </authorList>
    </citation>
    <scope>NUCLEOTIDE SEQUENCE [LARGE SCALE GENOMIC DNA]</scope>
    <source>
        <strain evidence="1 2">ATCC 700332</strain>
    </source>
</reference>
<name>A0ABN0P115_TRELE</name>
<accession>A0ABN0P115</accession>
<dbReference type="InterPro" id="IPR024042">
    <property type="entry name" value="TM1646-like_dom_sf"/>
</dbReference>
<dbReference type="RefSeq" id="WP_021686570.1">
    <property type="nucleotide sequence ID" value="NZ_KI260561.1"/>
</dbReference>
<dbReference type="Proteomes" id="UP000016649">
    <property type="component" value="Unassembled WGS sequence"/>
</dbReference>
<dbReference type="SUPFAM" id="SSF158397">
    <property type="entry name" value="TM1646-like"/>
    <property type="match status" value="1"/>
</dbReference>
<comment type="caution">
    <text evidence="1">The sequence shown here is derived from an EMBL/GenBank/DDBJ whole genome shotgun (WGS) entry which is preliminary data.</text>
</comment>
<organism evidence="1 2">
    <name type="scientific">Treponema lecithinolyticum ATCC 700332</name>
    <dbReference type="NCBI Taxonomy" id="1321815"/>
    <lineage>
        <taxon>Bacteria</taxon>
        <taxon>Pseudomonadati</taxon>
        <taxon>Spirochaetota</taxon>
        <taxon>Spirochaetia</taxon>
        <taxon>Spirochaetales</taxon>
        <taxon>Treponemataceae</taxon>
        <taxon>Treponema</taxon>
    </lineage>
</organism>
<proteinExistence type="predicted"/>
<dbReference type="Gene3D" id="1.20.120.490">
    <property type="entry name" value="Hypothetical protein TM1646-like domain"/>
    <property type="match status" value="1"/>
</dbReference>
<sequence>MAAVDPLNIAPFFSAADILTPKKDEKKSAKRTHEHMFTEQLKKASQSENDAAAVNGFNFDGLAEEIDGKSFDDALRSLVDAVYTAGDALKKNPYTEDFLTYKTALSHFIRFVVQNSYDIELHERRKGKKKQIVMNVQVINKKLDDLAADILYNQADQLKILAKIDEINGIVVNLLS</sequence>
<keyword evidence="2" id="KW-1185">Reference proteome</keyword>
<dbReference type="Pfam" id="PF03885">
    <property type="entry name" value="DUF327"/>
    <property type="match status" value="1"/>
</dbReference>
<dbReference type="InterPro" id="IPR005585">
    <property type="entry name" value="DUF327"/>
</dbReference>
<evidence type="ECO:0008006" key="3">
    <source>
        <dbReference type="Google" id="ProtNLM"/>
    </source>
</evidence>
<evidence type="ECO:0000313" key="1">
    <source>
        <dbReference type="EMBL" id="ERJ94196.1"/>
    </source>
</evidence>